<evidence type="ECO:0000256" key="1">
    <source>
        <dbReference type="ARBA" id="ARBA00004429"/>
    </source>
</evidence>
<evidence type="ECO:0000256" key="3">
    <source>
        <dbReference type="ARBA" id="ARBA00022475"/>
    </source>
</evidence>
<organism evidence="10">
    <name type="scientific">Salmonella enterica I</name>
    <dbReference type="NCBI Taxonomy" id="59201"/>
    <lineage>
        <taxon>Bacteria</taxon>
        <taxon>Pseudomonadati</taxon>
        <taxon>Pseudomonadota</taxon>
        <taxon>Gammaproteobacteria</taxon>
        <taxon>Enterobacterales</taxon>
        <taxon>Enterobacteriaceae</taxon>
        <taxon>Salmonella</taxon>
    </lineage>
</organism>
<dbReference type="GO" id="GO:0005886">
    <property type="term" value="C:plasma membrane"/>
    <property type="evidence" value="ECO:0007669"/>
    <property type="project" value="UniProtKB-SubCell"/>
</dbReference>
<evidence type="ECO:0000256" key="8">
    <source>
        <dbReference type="SAM" id="Phobius"/>
    </source>
</evidence>
<feature type="transmembrane region" description="Helical" evidence="8">
    <location>
        <begin position="232"/>
        <end position="256"/>
    </location>
</feature>
<feature type="transmembrane region" description="Helical" evidence="8">
    <location>
        <begin position="388"/>
        <end position="406"/>
    </location>
</feature>
<dbReference type="Pfam" id="PF07690">
    <property type="entry name" value="MFS_1"/>
    <property type="match status" value="1"/>
</dbReference>
<name>A0A3V0JPX5_SALET</name>
<dbReference type="Gene3D" id="1.20.1250.20">
    <property type="entry name" value="MFS general substrate transporter like domains"/>
    <property type="match status" value="1"/>
</dbReference>
<evidence type="ECO:0000256" key="4">
    <source>
        <dbReference type="ARBA" id="ARBA00022519"/>
    </source>
</evidence>
<sequence length="419" mass="46821">MKDKVKLFYLCMVLFIDAIGSGLVLPILPELYLNRQYGLLKGGDPHYTNIIYGVTLALFPLASLFGKYFFGALSDHFGRKKTIIVGLGLTLLSYLLSMVAVLLNNVWLFIFARFVTGFGTGTYTAVFAMIADVSKTLESKLNNFKWPALATVLGFIIGPILGGSFGFSHGQMAFIIPFVIGFLLTLVNIYRAKTSLDETFVIQGDSSFNTFFYLKTSYNYLLSLRYDRPKKLLLASYLGFQFAIGLYIQSISLYLAEFHHFTPHQMSLFYVVMGGGILFNTLFLQNALQKLAKPLLLITGLLLAGVATFFIPWISRILLGDNLLVFFIVSFVVYILVNLGMNIYTALLSERSSSSEQGKIISLTGQAYSLTWFVASMLVGVVKMNTSLLPLCMASIIISVFFMLRFRQDQCKRPTRDVA</sequence>
<evidence type="ECO:0000256" key="5">
    <source>
        <dbReference type="ARBA" id="ARBA00022692"/>
    </source>
</evidence>
<dbReference type="GO" id="GO:0022857">
    <property type="term" value="F:transmembrane transporter activity"/>
    <property type="evidence" value="ECO:0007669"/>
    <property type="project" value="InterPro"/>
</dbReference>
<comment type="caution">
    <text evidence="10">The sequence shown here is derived from an EMBL/GenBank/DDBJ whole genome shotgun (WGS) entry which is preliminary data.</text>
</comment>
<evidence type="ECO:0000313" key="10">
    <source>
        <dbReference type="EMBL" id="ECJ4452341.1"/>
    </source>
</evidence>
<dbReference type="InterPro" id="IPR020846">
    <property type="entry name" value="MFS_dom"/>
</dbReference>
<feature type="transmembrane region" description="Helical" evidence="8">
    <location>
        <begin position="295"/>
        <end position="318"/>
    </location>
</feature>
<keyword evidence="7 8" id="KW-0472">Membrane</keyword>
<dbReference type="PANTHER" id="PTHR23504:SF15">
    <property type="entry name" value="MAJOR FACILITATOR SUPERFAMILY (MFS) PROFILE DOMAIN-CONTAINING PROTEIN"/>
    <property type="match status" value="1"/>
</dbReference>
<evidence type="ECO:0000259" key="9">
    <source>
        <dbReference type="PROSITE" id="PS50850"/>
    </source>
</evidence>
<keyword evidence="5 8" id="KW-0812">Transmembrane</keyword>
<feature type="domain" description="Major facilitator superfamily (MFS) profile" evidence="9">
    <location>
        <begin position="6"/>
        <end position="411"/>
    </location>
</feature>
<dbReference type="EMBL" id="AAIYJT010000052">
    <property type="protein sequence ID" value="ECJ4452341.1"/>
    <property type="molecule type" value="Genomic_DNA"/>
</dbReference>
<keyword evidence="6 8" id="KW-1133">Transmembrane helix</keyword>
<gene>
    <name evidence="10" type="ORF">AHU48_24695</name>
</gene>
<feature type="transmembrane region" description="Helical" evidence="8">
    <location>
        <begin position="172"/>
        <end position="190"/>
    </location>
</feature>
<comment type="subcellular location">
    <subcellularLocation>
        <location evidence="1">Cell inner membrane</location>
        <topology evidence="1">Multi-pass membrane protein</topology>
    </subcellularLocation>
</comment>
<dbReference type="InterPro" id="IPR011701">
    <property type="entry name" value="MFS"/>
</dbReference>
<feature type="transmembrane region" description="Helical" evidence="8">
    <location>
        <begin position="146"/>
        <end position="166"/>
    </location>
</feature>
<feature type="transmembrane region" description="Helical" evidence="8">
    <location>
        <begin position="49"/>
        <end position="70"/>
    </location>
</feature>
<dbReference type="AlphaFoldDB" id="A0A3V0JPX5"/>
<keyword evidence="4" id="KW-0997">Cell inner membrane</keyword>
<dbReference type="PANTHER" id="PTHR23504">
    <property type="entry name" value="MAJOR FACILITATOR SUPERFAMILY DOMAIN-CONTAINING PROTEIN 10"/>
    <property type="match status" value="1"/>
</dbReference>
<keyword evidence="2" id="KW-0813">Transport</keyword>
<proteinExistence type="predicted"/>
<keyword evidence="3" id="KW-1003">Cell membrane</keyword>
<feature type="transmembrane region" description="Helical" evidence="8">
    <location>
        <begin position="360"/>
        <end position="382"/>
    </location>
</feature>
<dbReference type="PROSITE" id="PS50850">
    <property type="entry name" value="MFS"/>
    <property type="match status" value="1"/>
</dbReference>
<feature type="transmembrane region" description="Helical" evidence="8">
    <location>
        <begin position="324"/>
        <end position="348"/>
    </location>
</feature>
<evidence type="ECO:0000256" key="7">
    <source>
        <dbReference type="ARBA" id="ARBA00023136"/>
    </source>
</evidence>
<feature type="transmembrane region" description="Helical" evidence="8">
    <location>
        <begin position="268"/>
        <end position="288"/>
    </location>
</feature>
<dbReference type="SUPFAM" id="SSF103473">
    <property type="entry name" value="MFS general substrate transporter"/>
    <property type="match status" value="1"/>
</dbReference>
<feature type="transmembrane region" description="Helical" evidence="8">
    <location>
        <begin position="7"/>
        <end position="29"/>
    </location>
</feature>
<evidence type="ECO:0000256" key="6">
    <source>
        <dbReference type="ARBA" id="ARBA00022989"/>
    </source>
</evidence>
<protein>
    <submittedName>
        <fullName evidence="10">MFS transporter</fullName>
    </submittedName>
</protein>
<reference evidence="10" key="1">
    <citation type="submission" date="2018-08" db="EMBL/GenBank/DDBJ databases">
        <authorList>
            <consortium name="GenomeTrakr network: Whole genome sequencing for foodborne pathogen traceback"/>
        </authorList>
    </citation>
    <scope>NUCLEOTIDE SEQUENCE</scope>
    <source>
        <strain evidence="10">FDA00000611</strain>
    </source>
</reference>
<feature type="transmembrane region" description="Helical" evidence="8">
    <location>
        <begin position="109"/>
        <end position="134"/>
    </location>
</feature>
<feature type="transmembrane region" description="Helical" evidence="8">
    <location>
        <begin position="82"/>
        <end position="103"/>
    </location>
</feature>
<evidence type="ECO:0000256" key="2">
    <source>
        <dbReference type="ARBA" id="ARBA00022448"/>
    </source>
</evidence>
<dbReference type="InterPro" id="IPR036259">
    <property type="entry name" value="MFS_trans_sf"/>
</dbReference>
<accession>A0A3V0JPX5</accession>